<feature type="coiled-coil region" evidence="1">
    <location>
        <begin position="520"/>
        <end position="597"/>
    </location>
</feature>
<evidence type="ECO:0000313" key="4">
    <source>
        <dbReference type="Proteomes" id="UP000186817"/>
    </source>
</evidence>
<dbReference type="Gene3D" id="1.20.120.20">
    <property type="entry name" value="Apolipoprotein"/>
    <property type="match status" value="1"/>
</dbReference>
<accession>A0A1Q9E5K8</accession>
<keyword evidence="4" id="KW-1185">Reference proteome</keyword>
<protein>
    <submittedName>
        <fullName evidence="3">Uncharacterized protein</fullName>
    </submittedName>
</protein>
<gene>
    <name evidence="3" type="ORF">AK812_SmicGene14462</name>
</gene>
<name>A0A1Q9E5K8_SYMMI</name>
<feature type="region of interest" description="Disordered" evidence="2">
    <location>
        <begin position="382"/>
        <end position="444"/>
    </location>
</feature>
<dbReference type="OMA" id="FTERIGW"/>
<evidence type="ECO:0000256" key="2">
    <source>
        <dbReference type="SAM" id="MobiDB-lite"/>
    </source>
</evidence>
<proteinExistence type="predicted"/>
<reference evidence="3 4" key="1">
    <citation type="submission" date="2016-02" db="EMBL/GenBank/DDBJ databases">
        <title>Genome analysis of coral dinoflagellate symbionts highlights evolutionary adaptations to a symbiotic lifestyle.</title>
        <authorList>
            <person name="Aranda M."/>
            <person name="Li Y."/>
            <person name="Liew Y.J."/>
            <person name="Baumgarten S."/>
            <person name="Simakov O."/>
            <person name="Wilson M."/>
            <person name="Piel J."/>
            <person name="Ashoor H."/>
            <person name="Bougouffa S."/>
            <person name="Bajic V.B."/>
            <person name="Ryu T."/>
            <person name="Ravasi T."/>
            <person name="Bayer T."/>
            <person name="Micklem G."/>
            <person name="Kim H."/>
            <person name="Bhak J."/>
            <person name="Lajeunesse T.C."/>
            <person name="Voolstra C.R."/>
        </authorList>
    </citation>
    <scope>NUCLEOTIDE SEQUENCE [LARGE SCALE GENOMIC DNA]</scope>
    <source>
        <strain evidence="3 4">CCMP2467</strain>
    </source>
</reference>
<organism evidence="3 4">
    <name type="scientific">Symbiodinium microadriaticum</name>
    <name type="common">Dinoflagellate</name>
    <name type="synonym">Zooxanthella microadriatica</name>
    <dbReference type="NCBI Taxonomy" id="2951"/>
    <lineage>
        <taxon>Eukaryota</taxon>
        <taxon>Sar</taxon>
        <taxon>Alveolata</taxon>
        <taxon>Dinophyceae</taxon>
        <taxon>Suessiales</taxon>
        <taxon>Symbiodiniaceae</taxon>
        <taxon>Symbiodinium</taxon>
    </lineage>
</organism>
<feature type="region of interest" description="Disordered" evidence="2">
    <location>
        <begin position="61"/>
        <end position="106"/>
    </location>
</feature>
<feature type="compositionally biased region" description="Basic and acidic residues" evidence="2">
    <location>
        <begin position="433"/>
        <end position="444"/>
    </location>
</feature>
<feature type="region of interest" description="Disordered" evidence="2">
    <location>
        <begin position="1"/>
        <end position="22"/>
    </location>
</feature>
<keyword evidence="1" id="KW-0175">Coiled coil</keyword>
<feature type="compositionally biased region" description="Polar residues" evidence="2">
    <location>
        <begin position="1"/>
        <end position="17"/>
    </location>
</feature>
<evidence type="ECO:0000256" key="1">
    <source>
        <dbReference type="SAM" id="Coils"/>
    </source>
</evidence>
<evidence type="ECO:0000313" key="3">
    <source>
        <dbReference type="EMBL" id="OLQ02683.1"/>
    </source>
</evidence>
<dbReference type="AlphaFoldDB" id="A0A1Q9E5K8"/>
<dbReference type="Proteomes" id="UP000186817">
    <property type="component" value="Unassembled WGS sequence"/>
</dbReference>
<feature type="region of interest" description="Disordered" evidence="2">
    <location>
        <begin position="242"/>
        <end position="275"/>
    </location>
</feature>
<feature type="region of interest" description="Disordered" evidence="2">
    <location>
        <begin position="315"/>
        <end position="342"/>
    </location>
</feature>
<dbReference type="EMBL" id="LSRX01000258">
    <property type="protein sequence ID" value="OLQ02683.1"/>
    <property type="molecule type" value="Genomic_DNA"/>
</dbReference>
<feature type="compositionally biased region" description="Polar residues" evidence="2">
    <location>
        <begin position="397"/>
        <end position="415"/>
    </location>
</feature>
<feature type="compositionally biased region" description="Low complexity" evidence="2">
    <location>
        <begin position="67"/>
        <end position="88"/>
    </location>
</feature>
<dbReference type="OrthoDB" id="420211at2759"/>
<feature type="compositionally biased region" description="Polar residues" evidence="2">
    <location>
        <begin position="254"/>
        <end position="268"/>
    </location>
</feature>
<feature type="compositionally biased region" description="Low complexity" evidence="2">
    <location>
        <begin position="323"/>
        <end position="336"/>
    </location>
</feature>
<comment type="caution">
    <text evidence="3">The sequence shown here is derived from an EMBL/GenBank/DDBJ whole genome shotgun (WGS) entry which is preliminary data.</text>
</comment>
<sequence>MEPTMDTTPVPTGSESRPLQVPTGIGCSLALQNWRSEESAAAYLHTENGLPKATFTDADLSVLDGGAAQDSESSSRSSRQPSPLPAQLGADVSKEEEAEGGSQPSGLSRLVKLARRAVRDEVSEWVPDEEEKAIIARAVKRLQERLAGAVEPERAKLSRVQVELNRRQAAKPPRASLMENRNRAEYQLSQPEGSQPSSPITGRRKGILRTTSFTTPPQITVSEAVDLPITSTTAVSAFAGYTFPREPEGGGPSPVTTPRNSTSPQATPRAQMLPRLPLKPRSSAVSIAETEELLEFPESSPATMALTKTSVSQVSESTATGVSISRRSSTAASASAKTHRSPRQSLANIFRFKDSQIPMNLSRRSDLELGWALKHALEEAASSGQLKEFAAQRRRSTPTTEAPSSPGATAATNSPCCIKLDPDPSLPPSPPPSDERRTDNPRSWVDRASIEELIQQRLEAYREEALQTLRAEQDKELARVQESLGEAVESIVDGRLTSLQAETGRRKVDQAVQGALGDEVRSLQGQLERIEETQSDLLLQLQKAETRLEASVKLHEEALGERCQELQSSLQASEVSAEKLESRLDSLEERLLDKSDRKSVSSVEEIVFDSSELKEEVGQIVAELEARIVVDLQALREEITEQTQVLRSHCDQQVAKMEETAGGQLEALEDLRKQLSGRRGTVLAARYDQRLHNFEDSIETRRGAQQREFDRMFTDLHRSMSKLEGSQKALVTKTFPEVKCDLAAALGKERAEQQDRLHEVARLCNKKVENALSLGESSMQKLTLDLSRSKAADKAAIADLEKQMRDIASSECDAVLQALKGRINQEEEERVISMTSIRQDINDLKAALGPLPAVDLDVTMTGPGPNCKSPVASSLASLISPARAARSPFGGTGTGTAGQAFDPGSRKKSARQHLGHEHRDEAQICGIFFQDAGTTTSEKSAKISSPRQSG</sequence>
<feature type="region of interest" description="Disordered" evidence="2">
    <location>
        <begin position="885"/>
        <end position="927"/>
    </location>
</feature>